<protein>
    <recommendedName>
        <fullName evidence="3">Histidine kinase/HSP90-like ATPase domain-containing protein</fullName>
    </recommendedName>
</protein>
<dbReference type="RefSeq" id="WP_189174008.1">
    <property type="nucleotide sequence ID" value="NZ_BMNG01000005.1"/>
</dbReference>
<name>A0ABQ2LTN2_9ACTN</name>
<dbReference type="InterPro" id="IPR003594">
    <property type="entry name" value="HATPase_dom"/>
</dbReference>
<evidence type="ECO:0000313" key="5">
    <source>
        <dbReference type="Proteomes" id="UP000656881"/>
    </source>
</evidence>
<keyword evidence="5" id="KW-1185">Reference proteome</keyword>
<feature type="compositionally biased region" description="Pro residues" evidence="2">
    <location>
        <begin position="75"/>
        <end position="84"/>
    </location>
</feature>
<accession>A0ABQ2LTN2</accession>
<evidence type="ECO:0000256" key="1">
    <source>
        <dbReference type="ARBA" id="ARBA00022527"/>
    </source>
</evidence>
<keyword evidence="1" id="KW-0418">Kinase</keyword>
<dbReference type="Proteomes" id="UP000656881">
    <property type="component" value="Unassembled WGS sequence"/>
</dbReference>
<comment type="caution">
    <text evidence="4">The sequence shown here is derived from an EMBL/GenBank/DDBJ whole genome shotgun (WGS) entry which is preliminary data.</text>
</comment>
<dbReference type="EMBL" id="BMNG01000005">
    <property type="protein sequence ID" value="GGO42938.1"/>
    <property type="molecule type" value="Genomic_DNA"/>
</dbReference>
<evidence type="ECO:0000259" key="3">
    <source>
        <dbReference type="Pfam" id="PF13581"/>
    </source>
</evidence>
<organism evidence="4 5">
    <name type="scientific">Streptomyces lasiicapitis</name>
    <dbReference type="NCBI Taxonomy" id="1923961"/>
    <lineage>
        <taxon>Bacteria</taxon>
        <taxon>Bacillati</taxon>
        <taxon>Actinomycetota</taxon>
        <taxon>Actinomycetes</taxon>
        <taxon>Kitasatosporales</taxon>
        <taxon>Streptomycetaceae</taxon>
        <taxon>Streptomyces</taxon>
    </lineage>
</organism>
<evidence type="ECO:0000313" key="4">
    <source>
        <dbReference type="EMBL" id="GGO42938.1"/>
    </source>
</evidence>
<sequence length="128" mass="13851">MSFTVGEHSVQPLRRILTMYLEGWGLAALTEGATLALSELVTNVVRHVPDRRCAVLILRRPGGIRVEVSDASPELPTPPAPPGHSPDGGELAEDGRGLLLVEAATTRWGVTVLPERAGKTIWFEYDDV</sequence>
<dbReference type="CDD" id="cd16936">
    <property type="entry name" value="HATPase_RsbW-like"/>
    <property type="match status" value="1"/>
</dbReference>
<dbReference type="PANTHER" id="PTHR35526:SF3">
    <property type="entry name" value="ANTI-SIGMA-F FACTOR RSBW"/>
    <property type="match status" value="1"/>
</dbReference>
<dbReference type="Pfam" id="PF13581">
    <property type="entry name" value="HATPase_c_2"/>
    <property type="match status" value="1"/>
</dbReference>
<dbReference type="Gene3D" id="3.30.565.10">
    <property type="entry name" value="Histidine kinase-like ATPase, C-terminal domain"/>
    <property type="match status" value="1"/>
</dbReference>
<dbReference type="PANTHER" id="PTHR35526">
    <property type="entry name" value="ANTI-SIGMA-F FACTOR RSBW-RELATED"/>
    <property type="match status" value="1"/>
</dbReference>
<keyword evidence="1" id="KW-0723">Serine/threonine-protein kinase</keyword>
<gene>
    <name evidence="4" type="ORF">GCM10012286_25620</name>
</gene>
<dbReference type="InterPro" id="IPR050267">
    <property type="entry name" value="Anti-sigma-factor_SerPK"/>
</dbReference>
<keyword evidence="1" id="KW-0808">Transferase</keyword>
<dbReference type="SUPFAM" id="SSF55874">
    <property type="entry name" value="ATPase domain of HSP90 chaperone/DNA topoisomerase II/histidine kinase"/>
    <property type="match status" value="1"/>
</dbReference>
<feature type="region of interest" description="Disordered" evidence="2">
    <location>
        <begin position="68"/>
        <end position="93"/>
    </location>
</feature>
<feature type="domain" description="Histidine kinase/HSP90-like ATPase" evidence="3">
    <location>
        <begin position="9"/>
        <end position="121"/>
    </location>
</feature>
<proteinExistence type="predicted"/>
<dbReference type="InterPro" id="IPR036890">
    <property type="entry name" value="HATPase_C_sf"/>
</dbReference>
<evidence type="ECO:0000256" key="2">
    <source>
        <dbReference type="SAM" id="MobiDB-lite"/>
    </source>
</evidence>
<reference evidence="5" key="1">
    <citation type="journal article" date="2019" name="Int. J. Syst. Evol. Microbiol.">
        <title>The Global Catalogue of Microorganisms (GCM) 10K type strain sequencing project: providing services to taxonomists for standard genome sequencing and annotation.</title>
        <authorList>
            <consortium name="The Broad Institute Genomics Platform"/>
            <consortium name="The Broad Institute Genome Sequencing Center for Infectious Disease"/>
            <person name="Wu L."/>
            <person name="Ma J."/>
        </authorList>
    </citation>
    <scope>NUCLEOTIDE SEQUENCE [LARGE SCALE GENOMIC DNA]</scope>
    <source>
        <strain evidence="5">CGMCC 4.7349</strain>
    </source>
</reference>